<gene>
    <name evidence="1" type="ORF">BRAPAZ1V2_A02P15750.2</name>
</gene>
<organism evidence="1 2">
    <name type="scientific">Brassica campestris</name>
    <name type="common">Field mustard</name>
    <dbReference type="NCBI Taxonomy" id="3711"/>
    <lineage>
        <taxon>Eukaryota</taxon>
        <taxon>Viridiplantae</taxon>
        <taxon>Streptophyta</taxon>
        <taxon>Embryophyta</taxon>
        <taxon>Tracheophyta</taxon>
        <taxon>Spermatophyta</taxon>
        <taxon>Magnoliopsida</taxon>
        <taxon>eudicotyledons</taxon>
        <taxon>Gunneridae</taxon>
        <taxon>Pentapetalae</taxon>
        <taxon>rosids</taxon>
        <taxon>malvids</taxon>
        <taxon>Brassicales</taxon>
        <taxon>Brassicaceae</taxon>
        <taxon>Brassiceae</taxon>
        <taxon>Brassica</taxon>
    </lineage>
</organism>
<dbReference type="Proteomes" id="UP000694005">
    <property type="component" value="Chromosome A02"/>
</dbReference>
<sequence length="222" mass="25706">MSHPDSTIHLTQVLNPWSSESSPKTITLPPFTDHLVLHAQMVGNVSLSTYLPNQDDDYIVSFTFFGSKLCYYMPNRDSNWTIVDILFSYEINFGVIYSRKDQIFYLLTTGCSYMAALDLKKNKKNPKFMRHYHDKLGKVAIIGGGLEQPSELAWPETIACLLGKNLSIHLRRKDCFPLTSKHMPPTTRKWDGSIWELHRKYRHSVTERSCHSTANEYRNWIC</sequence>
<dbReference type="AlphaFoldDB" id="A0A8D9H4A5"/>
<accession>A0A8D9H4A5</accession>
<proteinExistence type="predicted"/>
<reference evidence="1 2" key="1">
    <citation type="submission" date="2021-07" db="EMBL/GenBank/DDBJ databases">
        <authorList>
            <consortium name="Genoscope - CEA"/>
            <person name="William W."/>
        </authorList>
    </citation>
    <scope>NUCLEOTIDE SEQUENCE [LARGE SCALE GENOMIC DNA]</scope>
</reference>
<dbReference type="EMBL" id="LS974618">
    <property type="protein sequence ID" value="CAG7892623.1"/>
    <property type="molecule type" value="Genomic_DNA"/>
</dbReference>
<evidence type="ECO:0000313" key="1">
    <source>
        <dbReference type="EMBL" id="CAG7892623.1"/>
    </source>
</evidence>
<dbReference type="Gramene" id="A02p15750.2_BraZ1">
    <property type="protein sequence ID" value="A02p15750.2_BraZ1.CDS"/>
    <property type="gene ID" value="A02g15750.2_BraZ1"/>
</dbReference>
<name>A0A8D9H4A5_BRACM</name>
<protein>
    <submittedName>
        <fullName evidence="1">Uncharacterized protein</fullName>
    </submittedName>
</protein>
<evidence type="ECO:0000313" key="2">
    <source>
        <dbReference type="Proteomes" id="UP000694005"/>
    </source>
</evidence>